<dbReference type="Pfam" id="PF08385">
    <property type="entry name" value="DHC_N1"/>
    <property type="match status" value="1"/>
</dbReference>
<dbReference type="AlphaFoldDB" id="A0A8R2D2V3"/>
<dbReference type="OrthoDB" id="10251809at2759"/>
<dbReference type="GeneID" id="107883357"/>
<proteinExistence type="predicted"/>
<name>A0A8R2D2V3_ACYPI</name>
<dbReference type="GO" id="GO:0005858">
    <property type="term" value="C:axonemal dynein complex"/>
    <property type="evidence" value="ECO:0007669"/>
    <property type="project" value="TreeGrafter"/>
</dbReference>
<evidence type="ECO:0000259" key="1">
    <source>
        <dbReference type="Pfam" id="PF08385"/>
    </source>
</evidence>
<dbReference type="GO" id="GO:0007018">
    <property type="term" value="P:microtubule-based movement"/>
    <property type="evidence" value="ECO:0007669"/>
    <property type="project" value="InterPro"/>
</dbReference>
<dbReference type="GO" id="GO:0051959">
    <property type="term" value="F:dynein light intermediate chain binding"/>
    <property type="evidence" value="ECO:0007669"/>
    <property type="project" value="InterPro"/>
</dbReference>
<dbReference type="PANTHER" id="PTHR46532">
    <property type="entry name" value="MALE FERTILITY FACTOR KL5"/>
    <property type="match status" value="1"/>
</dbReference>
<dbReference type="InterPro" id="IPR026983">
    <property type="entry name" value="DHC"/>
</dbReference>
<evidence type="ECO:0000313" key="2">
    <source>
        <dbReference type="EnsemblMetazoa" id="XP_016658684.2"/>
    </source>
</evidence>
<reference evidence="3" key="1">
    <citation type="submission" date="2010-06" db="EMBL/GenBank/DDBJ databases">
        <authorList>
            <person name="Jiang H."/>
            <person name="Abraham K."/>
            <person name="Ali S."/>
            <person name="Alsbrooks S.L."/>
            <person name="Anim B.N."/>
            <person name="Anosike U.S."/>
            <person name="Attaway T."/>
            <person name="Bandaranaike D.P."/>
            <person name="Battles P.K."/>
            <person name="Bell S.N."/>
            <person name="Bell A.V."/>
            <person name="Beltran B."/>
            <person name="Bickham C."/>
            <person name="Bustamante Y."/>
            <person name="Caleb T."/>
            <person name="Canada A."/>
            <person name="Cardenas V."/>
            <person name="Carter K."/>
            <person name="Chacko J."/>
            <person name="Chandrabose M.N."/>
            <person name="Chavez D."/>
            <person name="Chavez A."/>
            <person name="Chen L."/>
            <person name="Chu H.-S."/>
            <person name="Claassen K.J."/>
            <person name="Cockrell R."/>
            <person name="Collins M."/>
            <person name="Cooper J.A."/>
            <person name="Cree A."/>
            <person name="Curry S.M."/>
            <person name="Da Y."/>
            <person name="Dao M.D."/>
            <person name="Das B."/>
            <person name="Davila M.-L."/>
            <person name="Davy-Carroll L."/>
            <person name="Denson S."/>
            <person name="Dinh H."/>
            <person name="Ebong V.E."/>
            <person name="Edwards J.R."/>
            <person name="Egan A."/>
            <person name="El-Daye J."/>
            <person name="Escobedo L."/>
            <person name="Fernandez S."/>
            <person name="Fernando P.R."/>
            <person name="Flagg N."/>
            <person name="Forbes L.D."/>
            <person name="Fowler R.G."/>
            <person name="Fu Q."/>
            <person name="Gabisi R.A."/>
            <person name="Ganer J."/>
            <person name="Garbino Pronczuk A."/>
            <person name="Garcia R.M."/>
            <person name="Garner T."/>
            <person name="Garrett T.E."/>
            <person name="Gonzalez D.A."/>
            <person name="Hamid H."/>
            <person name="Hawkins E.S."/>
            <person name="Hirani K."/>
            <person name="Hogues M.E."/>
            <person name="Hollins B."/>
            <person name="Hsiao C.-H."/>
            <person name="Jabil R."/>
            <person name="James M.L."/>
            <person name="Jhangiani S.N."/>
            <person name="Johnson B."/>
            <person name="Johnson Q."/>
            <person name="Joshi V."/>
            <person name="Kalu J.B."/>
            <person name="Kam C."/>
            <person name="Kashfia A."/>
            <person name="Keebler J."/>
            <person name="Kisamo H."/>
            <person name="Kovar C.L."/>
            <person name="Lago L.A."/>
            <person name="Lai C.-Y."/>
            <person name="Laidlaw J."/>
            <person name="Lara F."/>
            <person name="Le T.-K."/>
            <person name="Lee S.L."/>
            <person name="Legall F.H."/>
            <person name="Lemon S.J."/>
            <person name="Lewis L.R."/>
            <person name="Li B."/>
            <person name="Liu Y."/>
            <person name="Liu Y.-S."/>
            <person name="Lopez J."/>
            <person name="Lozado R.J."/>
            <person name="Lu J."/>
            <person name="Madu R.C."/>
            <person name="Maheshwari M."/>
            <person name="Maheshwari R."/>
            <person name="Malloy K."/>
            <person name="Martinez E."/>
            <person name="Mathew T."/>
            <person name="Mercado I.C."/>
            <person name="Mercado C."/>
            <person name="Meyer B."/>
            <person name="Montgomery K."/>
            <person name="Morgan M.B."/>
            <person name="Munidasa M."/>
            <person name="Nazareth L.V."/>
            <person name="Nelson J."/>
            <person name="Ng B.M."/>
            <person name="Nguyen N.B."/>
            <person name="Nguyen P.Q."/>
            <person name="Nguyen T."/>
            <person name="Obregon M."/>
            <person name="Okwuonu G.O."/>
            <person name="Onwere C.G."/>
            <person name="Orozco G."/>
            <person name="Parra A."/>
            <person name="Patel S."/>
            <person name="Patil S."/>
            <person name="Perez A."/>
            <person name="Perez Y."/>
            <person name="Pham C."/>
            <person name="Primus E.L."/>
            <person name="Pu L.-L."/>
            <person name="Puazo M."/>
            <person name="Qin X."/>
            <person name="Quiroz J.B."/>
            <person name="Reese J."/>
            <person name="Richards S."/>
            <person name="Rives C.M."/>
            <person name="Robberts R."/>
            <person name="Ruiz S.J."/>
            <person name="Ruiz M.J."/>
            <person name="Santibanez J."/>
            <person name="Schneider B.W."/>
            <person name="Sisson I."/>
            <person name="Smith M."/>
            <person name="Sodergren E."/>
            <person name="Song X.-Z."/>
            <person name="Song B.B."/>
            <person name="Summersgill H."/>
            <person name="Thelus R."/>
            <person name="Thornton R.D."/>
            <person name="Trejos Z.Y."/>
            <person name="Usmani K."/>
            <person name="Vattathil S."/>
            <person name="Villasana D."/>
            <person name="Walker D.L."/>
            <person name="Wang S."/>
            <person name="Wang K."/>
            <person name="White C.S."/>
            <person name="Williams A.C."/>
            <person name="Williamson J."/>
            <person name="Wilson K."/>
            <person name="Woghiren I.O."/>
            <person name="Woodworth J.R."/>
            <person name="Worley K.C."/>
            <person name="Wright R.A."/>
            <person name="Wu W."/>
            <person name="Young L."/>
            <person name="Zhang L."/>
            <person name="Zhang J."/>
            <person name="Zhu Y."/>
            <person name="Muzny D.M."/>
            <person name="Weinstock G."/>
            <person name="Gibbs R.A."/>
        </authorList>
    </citation>
    <scope>NUCLEOTIDE SEQUENCE [LARGE SCALE GENOMIC DNA]</scope>
    <source>
        <strain evidence="3">LSR1</strain>
    </source>
</reference>
<dbReference type="EnsemblMetazoa" id="XM_016803195.2">
    <property type="protein sequence ID" value="XP_016658684.2"/>
    <property type="gene ID" value="LOC107883357"/>
</dbReference>
<protein>
    <recommendedName>
        <fullName evidence="1">Dynein heavy chain tail domain-containing protein</fullName>
    </recommendedName>
</protein>
<dbReference type="Proteomes" id="UP000007819">
    <property type="component" value="Chromosome A2"/>
</dbReference>
<accession>A0A8R2D2V3</accession>
<evidence type="ECO:0000313" key="3">
    <source>
        <dbReference type="Proteomes" id="UP000007819"/>
    </source>
</evidence>
<dbReference type="RefSeq" id="XP_016658684.2">
    <property type="nucleotide sequence ID" value="XM_016803195.2"/>
</dbReference>
<dbReference type="KEGG" id="api:107883357"/>
<reference evidence="2" key="2">
    <citation type="submission" date="2022-06" db="UniProtKB">
        <authorList>
            <consortium name="EnsemblMetazoa"/>
        </authorList>
    </citation>
    <scope>IDENTIFICATION</scope>
</reference>
<organism evidence="2 3">
    <name type="scientific">Acyrthosiphon pisum</name>
    <name type="common">Pea aphid</name>
    <dbReference type="NCBI Taxonomy" id="7029"/>
    <lineage>
        <taxon>Eukaryota</taxon>
        <taxon>Metazoa</taxon>
        <taxon>Ecdysozoa</taxon>
        <taxon>Arthropoda</taxon>
        <taxon>Hexapoda</taxon>
        <taxon>Insecta</taxon>
        <taxon>Pterygota</taxon>
        <taxon>Neoptera</taxon>
        <taxon>Paraneoptera</taxon>
        <taxon>Hemiptera</taxon>
        <taxon>Sternorrhyncha</taxon>
        <taxon>Aphidomorpha</taxon>
        <taxon>Aphidoidea</taxon>
        <taxon>Aphididae</taxon>
        <taxon>Macrosiphini</taxon>
        <taxon>Acyrthosiphon</taxon>
    </lineage>
</organism>
<sequence>MTEQEDKMDASTVKKLVNRIKACTFLPYLNKCDWSIDVLSSIEEFISTDRQMICLFYENNILKATFCIPDARTDSIMWFLKTPDSEHTNLNTSNFLKLISFGKMDTQVEKTMFLLLDSLYSPFIFSWSASEKDQFFEQYRAVIQELCSLRYKFLGMPSIYIPTIVGKFDETSKSISEETLKVLENILNVYTLEIQKCLMDTERVPTRCEYMMEHIVDEIGYWKTRLTNLRFITTLLSYKSVEEILTILKQHQSILVHSFNNALDEIKAAKVEAKSNLNYLQILWDPVMSLYNVQSPNDVLTRLPDIFVKFIFIFEESEYYNKWSDISRLYEYLGNQIVFICRKTIKMSELFSGNTESVLNKLRVSMNCCENYISIYTKVITAIDFLYFYHCLIAHQNI</sequence>
<keyword evidence="3" id="KW-1185">Reference proteome</keyword>
<dbReference type="InterPro" id="IPR013594">
    <property type="entry name" value="Dynein_heavy_tail"/>
</dbReference>
<dbReference type="GO" id="GO:0045505">
    <property type="term" value="F:dynein intermediate chain binding"/>
    <property type="evidence" value="ECO:0007669"/>
    <property type="project" value="InterPro"/>
</dbReference>
<feature type="domain" description="Dynein heavy chain tail" evidence="1">
    <location>
        <begin position="181"/>
        <end position="379"/>
    </location>
</feature>
<dbReference type="PANTHER" id="PTHR46532:SF11">
    <property type="entry name" value="DYNEIN AXONEMAL HEAVY CHAIN 12"/>
    <property type="match status" value="1"/>
</dbReference>